<comment type="caution">
    <text evidence="1">The sequence shown here is derived from an EMBL/GenBank/DDBJ whole genome shotgun (WGS) entry which is preliminary data.</text>
</comment>
<name>A0ABY1ADH1_9LACO</name>
<organism evidence="1 2">
    <name type="scientific">Ligilactobacillus ruminis</name>
    <dbReference type="NCBI Taxonomy" id="1623"/>
    <lineage>
        <taxon>Bacteria</taxon>
        <taxon>Bacillati</taxon>
        <taxon>Bacillota</taxon>
        <taxon>Bacilli</taxon>
        <taxon>Lactobacillales</taxon>
        <taxon>Lactobacillaceae</taxon>
        <taxon>Ligilactobacillus</taxon>
    </lineage>
</organism>
<reference evidence="1 2" key="1">
    <citation type="submission" date="2016-10" db="EMBL/GenBank/DDBJ databases">
        <authorList>
            <person name="Varghese N."/>
            <person name="Submissions S."/>
        </authorList>
    </citation>
    <scope>NUCLEOTIDE SEQUENCE [LARGE SCALE GENOMIC DNA]</scope>
    <source>
        <strain evidence="1 2">WC1T17</strain>
    </source>
</reference>
<sequence>MELTLTVPMLKLFFALSKPKNRLKLKQAEPKELYQPLLNVKYGQDKQQVFDMYHAPQNVKQNIFIRRQCRGTFSFVCG</sequence>
<dbReference type="EMBL" id="FOCC01000014">
    <property type="protein sequence ID" value="SEM92379.1"/>
    <property type="molecule type" value="Genomic_DNA"/>
</dbReference>
<evidence type="ECO:0000313" key="2">
    <source>
        <dbReference type="Proteomes" id="UP000182089"/>
    </source>
</evidence>
<proteinExistence type="predicted"/>
<evidence type="ECO:0000313" key="1">
    <source>
        <dbReference type="EMBL" id="SEM92379.1"/>
    </source>
</evidence>
<accession>A0ABY1ADH1</accession>
<gene>
    <name evidence="1" type="ORF">SAMN05216431_1144</name>
</gene>
<protein>
    <submittedName>
        <fullName evidence="1">Uncharacterized protein</fullName>
    </submittedName>
</protein>
<dbReference type="Proteomes" id="UP000182089">
    <property type="component" value="Unassembled WGS sequence"/>
</dbReference>